<accession>A0A7X0FTS2</accession>
<feature type="transmembrane region" description="Helical" evidence="1">
    <location>
        <begin position="59"/>
        <end position="82"/>
    </location>
</feature>
<keyword evidence="1" id="KW-0472">Membrane</keyword>
<evidence type="ECO:0000313" key="2">
    <source>
        <dbReference type="EMBL" id="MBB6393037.1"/>
    </source>
</evidence>
<sequence length="191" mass="18914">MNADVLAHAGARARLATTIGIPLYTVFGGIGLWAATALWNRVVCDDVLAPSVLGGPTAAIGAASAVAAVVGIAGVSSLSRSVFPRIGTTPVRRVALGAALGAAGALVPSILIVIGCLHPAAGIAATMLGLVLPAALTGAVGGALVGRVEHSSVLIRLFVAAKWFAVVVVGLWAVLAFAPLDRWTLLACAVG</sequence>
<evidence type="ECO:0000313" key="3">
    <source>
        <dbReference type="Proteomes" id="UP000537775"/>
    </source>
</evidence>
<feature type="transmembrane region" description="Helical" evidence="1">
    <location>
        <begin position="21"/>
        <end position="39"/>
    </location>
</feature>
<feature type="transmembrane region" description="Helical" evidence="1">
    <location>
        <begin position="120"/>
        <end position="145"/>
    </location>
</feature>
<proteinExistence type="predicted"/>
<feature type="transmembrane region" description="Helical" evidence="1">
    <location>
        <begin position="157"/>
        <end position="177"/>
    </location>
</feature>
<reference evidence="2 3" key="1">
    <citation type="submission" date="2020-08" db="EMBL/GenBank/DDBJ databases">
        <title>Sequencing the genomes of 1000 actinobacteria strains.</title>
        <authorList>
            <person name="Klenk H.-P."/>
        </authorList>
    </citation>
    <scope>NUCLEOTIDE SEQUENCE [LARGE SCALE GENOMIC DNA]</scope>
    <source>
        <strain evidence="2 3">DSM 12511</strain>
    </source>
</reference>
<gene>
    <name evidence="2" type="ORF">HD594_003350</name>
</gene>
<feature type="transmembrane region" description="Helical" evidence="1">
    <location>
        <begin position="94"/>
        <end position="114"/>
    </location>
</feature>
<name>A0A7X0FTS2_9MICO</name>
<keyword evidence="1" id="KW-1133">Transmembrane helix</keyword>
<dbReference type="Proteomes" id="UP000537775">
    <property type="component" value="Unassembled WGS sequence"/>
</dbReference>
<protein>
    <submittedName>
        <fullName evidence="2">Uncharacterized protein</fullName>
    </submittedName>
</protein>
<evidence type="ECO:0000256" key="1">
    <source>
        <dbReference type="SAM" id="Phobius"/>
    </source>
</evidence>
<dbReference type="AlphaFoldDB" id="A0A7X0FTS2"/>
<organism evidence="2 3">
    <name type="scientific">Microbacterium thalassium</name>
    <dbReference type="NCBI Taxonomy" id="362649"/>
    <lineage>
        <taxon>Bacteria</taxon>
        <taxon>Bacillati</taxon>
        <taxon>Actinomycetota</taxon>
        <taxon>Actinomycetes</taxon>
        <taxon>Micrococcales</taxon>
        <taxon>Microbacteriaceae</taxon>
        <taxon>Microbacterium</taxon>
    </lineage>
</organism>
<comment type="caution">
    <text evidence="2">The sequence shown here is derived from an EMBL/GenBank/DDBJ whole genome shotgun (WGS) entry which is preliminary data.</text>
</comment>
<dbReference type="EMBL" id="JACHML010000001">
    <property type="protein sequence ID" value="MBB6393037.1"/>
    <property type="molecule type" value="Genomic_DNA"/>
</dbReference>
<keyword evidence="1" id="KW-0812">Transmembrane</keyword>
<dbReference type="RefSeq" id="WP_184752298.1">
    <property type="nucleotide sequence ID" value="NZ_BAAAJR010000001.1"/>
</dbReference>
<keyword evidence="3" id="KW-1185">Reference proteome</keyword>